<feature type="binding site" evidence="14">
    <location>
        <position position="132"/>
    </location>
    <ligand>
        <name>L-threonine</name>
        <dbReference type="ChEBI" id="CHEBI:57926"/>
    </ligand>
</feature>
<evidence type="ECO:0000256" key="5">
    <source>
        <dbReference type="ARBA" id="ARBA00022490"/>
    </source>
</evidence>
<dbReference type="Proteomes" id="UP000192917">
    <property type="component" value="Unassembled WGS sequence"/>
</dbReference>
<feature type="binding site" evidence="14">
    <location>
        <position position="77"/>
    </location>
    <ligand>
        <name>L-threonine</name>
        <dbReference type="ChEBI" id="CHEBI:57926"/>
    </ligand>
</feature>
<evidence type="ECO:0000256" key="14">
    <source>
        <dbReference type="PIRSR" id="PIRSR004930-1"/>
    </source>
</evidence>
<comment type="catalytic activity">
    <reaction evidence="12 13">
        <text>L-threonine + hydrogencarbonate + ATP = L-threonylcarbamoyladenylate + diphosphate + H2O</text>
        <dbReference type="Rhea" id="RHEA:36407"/>
        <dbReference type="ChEBI" id="CHEBI:15377"/>
        <dbReference type="ChEBI" id="CHEBI:17544"/>
        <dbReference type="ChEBI" id="CHEBI:30616"/>
        <dbReference type="ChEBI" id="CHEBI:33019"/>
        <dbReference type="ChEBI" id="CHEBI:57926"/>
        <dbReference type="ChEBI" id="CHEBI:73682"/>
        <dbReference type="EC" id="2.7.7.87"/>
    </reaction>
</comment>
<dbReference type="EC" id="2.7.7.87" evidence="3 13"/>
<dbReference type="SUPFAM" id="SSF55821">
    <property type="entry name" value="YrdC/RibB"/>
    <property type="match status" value="1"/>
</dbReference>
<evidence type="ECO:0000256" key="7">
    <source>
        <dbReference type="ARBA" id="ARBA00022694"/>
    </source>
</evidence>
<dbReference type="Pfam" id="PF03481">
    <property type="entry name" value="Sua5_C"/>
    <property type="match status" value="1"/>
</dbReference>
<evidence type="ECO:0000313" key="16">
    <source>
        <dbReference type="EMBL" id="SME97192.1"/>
    </source>
</evidence>
<keyword evidence="10 13" id="KW-0067">ATP-binding</keyword>
<evidence type="ECO:0000256" key="13">
    <source>
        <dbReference type="PIRNR" id="PIRNR004930"/>
    </source>
</evidence>
<gene>
    <name evidence="16" type="ORF">SAMN05428998_10258</name>
</gene>
<dbReference type="GO" id="GO:0003725">
    <property type="term" value="F:double-stranded RNA binding"/>
    <property type="evidence" value="ECO:0007669"/>
    <property type="project" value="UniProtKB-UniRule"/>
</dbReference>
<dbReference type="STRING" id="560819.SAMN05428998_10258"/>
<feature type="binding site" evidence="14">
    <location>
        <position position="162"/>
    </location>
    <ligand>
        <name>ATP</name>
        <dbReference type="ChEBI" id="CHEBI:30616"/>
    </ligand>
</feature>
<evidence type="ECO:0000313" key="17">
    <source>
        <dbReference type="Proteomes" id="UP000192917"/>
    </source>
</evidence>
<sequence>MSESESPNARDGGTVPRILPASPAAIAEAAALLRAGRLVVFPTETVYGLGGDATDAEAVAAIFAAKGRPRFNPLISHLPDLESAEREAVFDARARRLAERFWPGPLTLVLPRRPDSRIALLCSAGLDSVALRVPAQPVARALLRAVGRPVAAPSANRSGRISPTRAEHAAAELGDRVALYLDDGPTAVGLESTVVSLLGPEPLLLRPGGLPLEELEAELGPLGRVAAEEGGAARLSPGLLTSHYAPTKPLRLEATAVAPDEALLAFGPEVPEGAAQTINLSPAGDTREAAAGLFEALRALDAGPGRAIAAMAVPAEGLGLAIRDRLARAAAPRG</sequence>
<dbReference type="InterPro" id="IPR017945">
    <property type="entry name" value="DHBP_synth_RibB-like_a/b_dom"/>
</dbReference>
<dbReference type="AlphaFoldDB" id="A0A1Y6BC57"/>
<keyword evidence="8 13" id="KW-0548">Nucleotidyltransferase</keyword>
<keyword evidence="5 13" id="KW-0963">Cytoplasm</keyword>
<keyword evidence="7 13" id="KW-0819">tRNA processing</keyword>
<dbReference type="GO" id="GO:0000049">
    <property type="term" value="F:tRNA binding"/>
    <property type="evidence" value="ECO:0007669"/>
    <property type="project" value="TreeGrafter"/>
</dbReference>
<dbReference type="Gene3D" id="3.40.50.11030">
    <property type="entry name" value="Threonylcarbamoyl-AMP synthase, C-terminal domain"/>
    <property type="match status" value="1"/>
</dbReference>
<evidence type="ECO:0000256" key="3">
    <source>
        <dbReference type="ARBA" id="ARBA00012584"/>
    </source>
</evidence>
<comment type="similarity">
    <text evidence="2 13">Belongs to the SUA5 family.</text>
</comment>
<organism evidence="16 17">
    <name type="scientific">Tistlia consotensis USBA 355</name>
    <dbReference type="NCBI Taxonomy" id="560819"/>
    <lineage>
        <taxon>Bacteria</taxon>
        <taxon>Pseudomonadati</taxon>
        <taxon>Pseudomonadota</taxon>
        <taxon>Alphaproteobacteria</taxon>
        <taxon>Rhodospirillales</taxon>
        <taxon>Rhodovibrionaceae</taxon>
        <taxon>Tistlia</taxon>
    </lineage>
</organism>
<keyword evidence="9 13" id="KW-0547">Nucleotide-binding</keyword>
<keyword evidence="6 13" id="KW-0808">Transferase</keyword>
<dbReference type="Gene3D" id="3.90.870.10">
    <property type="entry name" value="DHBP synthase"/>
    <property type="match status" value="1"/>
</dbReference>
<evidence type="ECO:0000256" key="11">
    <source>
        <dbReference type="ARBA" id="ARBA00029774"/>
    </source>
</evidence>
<evidence type="ECO:0000256" key="8">
    <source>
        <dbReference type="ARBA" id="ARBA00022695"/>
    </source>
</evidence>
<dbReference type="Pfam" id="PF01300">
    <property type="entry name" value="Sua5_yciO_yrdC"/>
    <property type="match status" value="1"/>
</dbReference>
<feature type="binding site" evidence="14">
    <location>
        <position position="206"/>
    </location>
    <ligand>
        <name>ATP</name>
        <dbReference type="ChEBI" id="CHEBI:30616"/>
    </ligand>
</feature>
<dbReference type="RefSeq" id="WP_085121142.1">
    <property type="nucleotide sequence ID" value="NZ_FWZX01000002.1"/>
</dbReference>
<dbReference type="InterPro" id="IPR038385">
    <property type="entry name" value="Sua5/YwlC_C"/>
</dbReference>
<dbReference type="GO" id="GO:0005737">
    <property type="term" value="C:cytoplasm"/>
    <property type="evidence" value="ECO:0007669"/>
    <property type="project" value="UniProtKB-SubCell"/>
</dbReference>
<evidence type="ECO:0000256" key="9">
    <source>
        <dbReference type="ARBA" id="ARBA00022741"/>
    </source>
</evidence>
<feature type="binding site" evidence="14">
    <location>
        <position position="192"/>
    </location>
    <ligand>
        <name>L-threonine</name>
        <dbReference type="ChEBI" id="CHEBI:57926"/>
    </ligand>
</feature>
<keyword evidence="17" id="KW-1185">Reference proteome</keyword>
<dbReference type="PROSITE" id="PS51163">
    <property type="entry name" value="YRDC"/>
    <property type="match status" value="1"/>
</dbReference>
<feature type="domain" description="YrdC-like" evidence="15">
    <location>
        <begin position="23"/>
        <end position="210"/>
    </location>
</feature>
<feature type="binding site" evidence="14">
    <location>
        <position position="68"/>
    </location>
    <ligand>
        <name>L-threonine</name>
        <dbReference type="ChEBI" id="CHEBI:57926"/>
    </ligand>
</feature>
<evidence type="ECO:0000256" key="2">
    <source>
        <dbReference type="ARBA" id="ARBA00007663"/>
    </source>
</evidence>
<feature type="binding site" evidence="14">
    <location>
        <position position="244"/>
    </location>
    <ligand>
        <name>ATP</name>
        <dbReference type="ChEBI" id="CHEBI:30616"/>
    </ligand>
</feature>
<evidence type="ECO:0000256" key="6">
    <source>
        <dbReference type="ARBA" id="ARBA00022679"/>
    </source>
</evidence>
<reference evidence="16 17" key="1">
    <citation type="submission" date="2017-04" db="EMBL/GenBank/DDBJ databases">
        <authorList>
            <person name="Afonso C.L."/>
            <person name="Miller P.J."/>
            <person name="Scott M.A."/>
            <person name="Spackman E."/>
            <person name="Goraichik I."/>
            <person name="Dimitrov K.M."/>
            <person name="Suarez D.L."/>
            <person name="Swayne D.E."/>
        </authorList>
    </citation>
    <scope>NUCLEOTIDE SEQUENCE [LARGE SCALE GENOMIC DNA]</scope>
    <source>
        <strain evidence="16 17">USBA 355</strain>
    </source>
</reference>
<name>A0A1Y6BC57_9PROT</name>
<feature type="binding site" evidence="14">
    <location>
        <position position="152"/>
    </location>
    <ligand>
        <name>ATP</name>
        <dbReference type="ChEBI" id="CHEBI:30616"/>
    </ligand>
</feature>
<dbReference type="EMBL" id="FWZX01000002">
    <property type="protein sequence ID" value="SME97192.1"/>
    <property type="molecule type" value="Genomic_DNA"/>
</dbReference>
<accession>A0A1Y6BC57</accession>
<evidence type="ECO:0000259" key="15">
    <source>
        <dbReference type="PROSITE" id="PS51163"/>
    </source>
</evidence>
<dbReference type="InterPro" id="IPR050156">
    <property type="entry name" value="TC-AMP_synthase_SUA5"/>
</dbReference>
<dbReference type="PANTHER" id="PTHR17490">
    <property type="entry name" value="SUA5"/>
    <property type="match status" value="1"/>
</dbReference>
<dbReference type="InterPro" id="IPR005145">
    <property type="entry name" value="Sua5_C"/>
</dbReference>
<evidence type="ECO:0000256" key="1">
    <source>
        <dbReference type="ARBA" id="ARBA00004496"/>
    </source>
</evidence>
<dbReference type="InterPro" id="IPR010923">
    <property type="entry name" value="T(6)A37_SUA5"/>
</dbReference>
<comment type="subcellular location">
    <subcellularLocation>
        <location evidence="1 13">Cytoplasm</location>
    </subcellularLocation>
</comment>
<dbReference type="GO" id="GO:0008033">
    <property type="term" value="P:tRNA processing"/>
    <property type="evidence" value="ECO:0007669"/>
    <property type="project" value="UniProtKB-KW"/>
</dbReference>
<dbReference type="NCBIfam" id="TIGR00057">
    <property type="entry name" value="L-threonylcarbamoyladenylate synthase"/>
    <property type="match status" value="1"/>
</dbReference>
<dbReference type="GO" id="GO:0006450">
    <property type="term" value="P:regulation of translational fidelity"/>
    <property type="evidence" value="ECO:0007669"/>
    <property type="project" value="TreeGrafter"/>
</dbReference>
<dbReference type="PIRSF" id="PIRSF004930">
    <property type="entry name" value="Tln_factor_SUA5"/>
    <property type="match status" value="1"/>
</dbReference>
<dbReference type="GO" id="GO:0061710">
    <property type="term" value="F:L-threonylcarbamoyladenylate synthase"/>
    <property type="evidence" value="ECO:0007669"/>
    <property type="project" value="UniProtKB-EC"/>
</dbReference>
<proteinExistence type="inferred from homology"/>
<evidence type="ECO:0000256" key="4">
    <source>
        <dbReference type="ARBA" id="ARBA00015492"/>
    </source>
</evidence>
<comment type="function">
    <text evidence="13">Required for the formation of a threonylcarbamoyl group on adenosine at position 37 (t(6)A37) in tRNAs that read codons beginning with adenine.</text>
</comment>
<evidence type="ECO:0000256" key="10">
    <source>
        <dbReference type="ARBA" id="ARBA00022840"/>
    </source>
</evidence>
<feature type="binding site" evidence="14">
    <location>
        <position position="45"/>
    </location>
    <ligand>
        <name>L-threonine</name>
        <dbReference type="ChEBI" id="CHEBI:57926"/>
    </ligand>
</feature>
<dbReference type="InterPro" id="IPR006070">
    <property type="entry name" value="Sua5-like_dom"/>
</dbReference>
<evidence type="ECO:0000256" key="12">
    <source>
        <dbReference type="ARBA" id="ARBA00048366"/>
    </source>
</evidence>
<feature type="binding site" evidence="14">
    <location>
        <position position="154"/>
    </location>
    <ligand>
        <name>ATP</name>
        <dbReference type="ChEBI" id="CHEBI:30616"/>
    </ligand>
</feature>
<feature type="binding site" evidence="14">
    <location>
        <position position="72"/>
    </location>
    <ligand>
        <name>ATP</name>
        <dbReference type="ChEBI" id="CHEBI:30616"/>
    </ligand>
</feature>
<dbReference type="PANTHER" id="PTHR17490:SF16">
    <property type="entry name" value="THREONYLCARBAMOYL-AMP SYNTHASE"/>
    <property type="match status" value="1"/>
</dbReference>
<protein>
    <recommendedName>
        <fullName evidence="4 13">Threonylcarbamoyl-AMP synthase</fullName>
        <shortName evidence="13">TC-AMP synthase</shortName>
        <ecNumber evidence="3 13">2.7.7.87</ecNumber>
    </recommendedName>
    <alternativeName>
        <fullName evidence="11 13">L-threonylcarbamoyladenylate synthase</fullName>
    </alternativeName>
</protein>
<dbReference type="GO" id="GO:0005524">
    <property type="term" value="F:ATP binding"/>
    <property type="evidence" value="ECO:0007669"/>
    <property type="project" value="UniProtKB-UniRule"/>
</dbReference>